<proteinExistence type="predicted"/>
<gene>
    <name evidence="3" type="ORF">WG901_19075</name>
</gene>
<dbReference type="InterPro" id="IPR011006">
    <property type="entry name" value="CheY-like_superfamily"/>
</dbReference>
<dbReference type="Proteomes" id="UP001361239">
    <property type="component" value="Unassembled WGS sequence"/>
</dbReference>
<comment type="caution">
    <text evidence="3">The sequence shown here is derived from an EMBL/GenBank/DDBJ whole genome shotgun (WGS) entry which is preliminary data.</text>
</comment>
<evidence type="ECO:0000259" key="2">
    <source>
        <dbReference type="PROSITE" id="PS50110"/>
    </source>
</evidence>
<feature type="domain" description="Response regulatory" evidence="2">
    <location>
        <begin position="14"/>
        <end position="124"/>
    </location>
</feature>
<evidence type="ECO:0000313" key="4">
    <source>
        <dbReference type="Proteomes" id="UP001361239"/>
    </source>
</evidence>
<protein>
    <submittedName>
        <fullName evidence="3">Response regulator</fullName>
    </submittedName>
</protein>
<evidence type="ECO:0000313" key="3">
    <source>
        <dbReference type="EMBL" id="MEJ5978764.1"/>
    </source>
</evidence>
<dbReference type="SUPFAM" id="SSF52172">
    <property type="entry name" value="CheY-like"/>
    <property type="match status" value="1"/>
</dbReference>
<dbReference type="PROSITE" id="PS50110">
    <property type="entry name" value="RESPONSE_REGULATORY"/>
    <property type="match status" value="1"/>
</dbReference>
<dbReference type="Gene3D" id="3.40.50.2300">
    <property type="match status" value="1"/>
</dbReference>
<dbReference type="RefSeq" id="WP_339588702.1">
    <property type="nucleotide sequence ID" value="NZ_JBBHJZ010000004.1"/>
</dbReference>
<reference evidence="3 4" key="1">
    <citation type="submission" date="2024-03" db="EMBL/GenBank/DDBJ databases">
        <authorList>
            <person name="Jo J.-H."/>
        </authorList>
    </citation>
    <scope>NUCLEOTIDE SEQUENCE [LARGE SCALE GENOMIC DNA]</scope>
    <source>
        <strain evidence="3 4">PS1R-30</strain>
    </source>
</reference>
<dbReference type="Pfam" id="PF00072">
    <property type="entry name" value="Response_reg"/>
    <property type="match status" value="1"/>
</dbReference>
<organism evidence="3 4">
    <name type="scientific">Novosphingobium anseongense</name>
    <dbReference type="NCBI Taxonomy" id="3133436"/>
    <lineage>
        <taxon>Bacteria</taxon>
        <taxon>Pseudomonadati</taxon>
        <taxon>Pseudomonadota</taxon>
        <taxon>Alphaproteobacteria</taxon>
        <taxon>Sphingomonadales</taxon>
        <taxon>Sphingomonadaceae</taxon>
        <taxon>Novosphingobium</taxon>
    </lineage>
</organism>
<name>A0ABU8S096_9SPHN</name>
<sequence length="129" mass="13850">MQVQSAAAAAQPARILVLEDDVFNAMLMEEALQAAGHEVVGPALTIPRAMKLLEDGAVDAAVIDLQINDDVSFDVGRRLDELQIPWAITTGHAPNAIAPRFSHVRVLPKPFTVASLLKFVDATLQSRLG</sequence>
<accession>A0ABU8S096</accession>
<keyword evidence="4" id="KW-1185">Reference proteome</keyword>
<dbReference type="InterPro" id="IPR001789">
    <property type="entry name" value="Sig_transdc_resp-reg_receiver"/>
</dbReference>
<dbReference type="EMBL" id="JBBHJZ010000004">
    <property type="protein sequence ID" value="MEJ5978764.1"/>
    <property type="molecule type" value="Genomic_DNA"/>
</dbReference>
<evidence type="ECO:0000256" key="1">
    <source>
        <dbReference type="PROSITE-ProRule" id="PRU00169"/>
    </source>
</evidence>
<keyword evidence="1" id="KW-0597">Phosphoprotein</keyword>
<feature type="modified residue" description="4-aspartylphosphate" evidence="1">
    <location>
        <position position="64"/>
    </location>
</feature>